<dbReference type="Gene3D" id="3.20.20.100">
    <property type="entry name" value="NADP-dependent oxidoreductase domain"/>
    <property type="match status" value="1"/>
</dbReference>
<gene>
    <name evidence="3" type="ORF">D7X32_21390</name>
</gene>
<accession>A0A3A8JZI0</accession>
<dbReference type="SUPFAM" id="SSF51430">
    <property type="entry name" value="NAD(P)-linked oxidoreductase"/>
    <property type="match status" value="1"/>
</dbReference>
<dbReference type="PANTHER" id="PTHR43312:SF1">
    <property type="entry name" value="NADP-DEPENDENT OXIDOREDUCTASE DOMAIN-CONTAINING PROTEIN"/>
    <property type="match status" value="1"/>
</dbReference>
<dbReference type="InterPro" id="IPR053135">
    <property type="entry name" value="AKR2_Oxidoreductase"/>
</dbReference>
<dbReference type="Proteomes" id="UP000268313">
    <property type="component" value="Unassembled WGS sequence"/>
</dbReference>
<reference evidence="4" key="1">
    <citation type="submission" date="2018-09" db="EMBL/GenBank/DDBJ databases">
        <authorList>
            <person name="Livingstone P.G."/>
            <person name="Whitworth D.E."/>
        </authorList>
    </citation>
    <scope>NUCLEOTIDE SEQUENCE [LARGE SCALE GENOMIC DNA]</scope>
    <source>
        <strain evidence="4">CA043D</strain>
    </source>
</reference>
<dbReference type="InterPro" id="IPR023210">
    <property type="entry name" value="NADP_OxRdtase_dom"/>
</dbReference>
<feature type="domain" description="NADP-dependent oxidoreductase" evidence="2">
    <location>
        <begin position="27"/>
        <end position="277"/>
    </location>
</feature>
<keyword evidence="4" id="KW-1185">Reference proteome</keyword>
<dbReference type="Pfam" id="PF00248">
    <property type="entry name" value="Aldo_ket_red"/>
    <property type="match status" value="1"/>
</dbReference>
<evidence type="ECO:0000256" key="1">
    <source>
        <dbReference type="SAM" id="MobiDB-lite"/>
    </source>
</evidence>
<proteinExistence type="predicted"/>
<dbReference type="RefSeq" id="WP_120604428.1">
    <property type="nucleotide sequence ID" value="NZ_RAWE01000078.1"/>
</dbReference>
<dbReference type="CDD" id="cd19100">
    <property type="entry name" value="AKR_unchar"/>
    <property type="match status" value="1"/>
</dbReference>
<dbReference type="OrthoDB" id="9773828at2"/>
<comment type="caution">
    <text evidence="3">The sequence shown here is derived from an EMBL/GenBank/DDBJ whole genome shotgun (WGS) entry which is preliminary data.</text>
</comment>
<dbReference type="AlphaFoldDB" id="A0A3A8JZI0"/>
<feature type="region of interest" description="Disordered" evidence="1">
    <location>
        <begin position="215"/>
        <end position="235"/>
    </location>
</feature>
<evidence type="ECO:0000259" key="2">
    <source>
        <dbReference type="Pfam" id="PF00248"/>
    </source>
</evidence>
<name>A0A3A8JZI0_9BACT</name>
<sequence length="317" mass="33886">MTPTSLPRFTPRRPLGRTGFTATAVGIGDLADRTVPREQLVATLTRALDAGLNVIDTAPGYEDGLSEEVVGEALRGRREGVFVIDKVDVLDAPVAPQVEASLRRLGLPSVDLFALHAVKSLAQWEELARPGGALEQLEACVEKGQARFKGISCHHPDALVAAVRSGRCDVVMFPLGPFVDARYVEEVLPLAREKGVGVVSFKTFGAGKLLGDTEGYGRPLQERPRGKVSSGGEARGMPALPHLSVEECVRYTLTVDPDVMLMGMSFPNEQDAALRAASAFRPLDAAELHAVRDRAHAAIQGKGAVWWNPPSPDVTAA</sequence>
<evidence type="ECO:0000313" key="4">
    <source>
        <dbReference type="Proteomes" id="UP000268313"/>
    </source>
</evidence>
<dbReference type="InterPro" id="IPR036812">
    <property type="entry name" value="NAD(P)_OxRdtase_dom_sf"/>
</dbReference>
<organism evidence="3 4">
    <name type="scientific">Corallococcus carmarthensis</name>
    <dbReference type="NCBI Taxonomy" id="2316728"/>
    <lineage>
        <taxon>Bacteria</taxon>
        <taxon>Pseudomonadati</taxon>
        <taxon>Myxococcota</taxon>
        <taxon>Myxococcia</taxon>
        <taxon>Myxococcales</taxon>
        <taxon>Cystobacterineae</taxon>
        <taxon>Myxococcaceae</taxon>
        <taxon>Corallococcus</taxon>
    </lineage>
</organism>
<evidence type="ECO:0000313" key="3">
    <source>
        <dbReference type="EMBL" id="RKH01150.1"/>
    </source>
</evidence>
<protein>
    <submittedName>
        <fullName evidence="3">Aldo/keto reductase</fullName>
    </submittedName>
</protein>
<dbReference type="EMBL" id="RAWE01000078">
    <property type="protein sequence ID" value="RKH01150.1"/>
    <property type="molecule type" value="Genomic_DNA"/>
</dbReference>
<dbReference type="PANTHER" id="PTHR43312">
    <property type="entry name" value="D-THREO-ALDOSE 1-DEHYDROGENASE"/>
    <property type="match status" value="1"/>
</dbReference>